<sequence>MSEKQGDERGNVRRLARGEQGKLDVLGILLELKIGEAETGGHYSLFEAVVPPGAGVPLHQHAQQEAFYVLEGQSQFCRMGASGAEWIDVGPGDTISIPGGAMHGFRNPGPAAVRLLITCAQGMEAFFCEAGVSVAAGSPAPSGPPSPEDIDRVIGIAIRHGQTFAPPETMPSVA</sequence>
<dbReference type="PANTHER" id="PTHR36440">
    <property type="entry name" value="PUTATIVE (AFU_ORTHOLOGUE AFUA_8G07350)-RELATED"/>
    <property type="match status" value="1"/>
</dbReference>
<gene>
    <name evidence="2" type="ORF">AU381_19015</name>
</gene>
<dbReference type="InterPro" id="IPR011051">
    <property type="entry name" value="RmlC_Cupin_sf"/>
</dbReference>
<dbReference type="Gene3D" id="2.60.120.10">
    <property type="entry name" value="Jelly Rolls"/>
    <property type="match status" value="1"/>
</dbReference>
<accession>A0A178XN08</accession>
<feature type="domain" description="Cupin type-2" evidence="1">
    <location>
        <begin position="48"/>
        <end position="117"/>
    </location>
</feature>
<dbReference type="InterPro" id="IPR013096">
    <property type="entry name" value="Cupin_2"/>
</dbReference>
<dbReference type="SUPFAM" id="SSF51182">
    <property type="entry name" value="RmlC-like cupins"/>
    <property type="match status" value="1"/>
</dbReference>
<evidence type="ECO:0000313" key="3">
    <source>
        <dbReference type="Proteomes" id="UP000094025"/>
    </source>
</evidence>
<dbReference type="AlphaFoldDB" id="A0A178XN08"/>
<dbReference type="EMBL" id="LPUX01000064">
    <property type="protein sequence ID" value="OAP36584.1"/>
    <property type="molecule type" value="Genomic_DNA"/>
</dbReference>
<proteinExistence type="predicted"/>
<dbReference type="Pfam" id="PF07883">
    <property type="entry name" value="Cupin_2"/>
    <property type="match status" value="1"/>
</dbReference>
<keyword evidence="3" id="KW-1185">Reference proteome</keyword>
<dbReference type="InterPro" id="IPR053146">
    <property type="entry name" value="QDO-like"/>
</dbReference>
<dbReference type="PANTHER" id="PTHR36440:SF1">
    <property type="entry name" value="PUTATIVE (AFU_ORTHOLOGUE AFUA_8G07350)-RELATED"/>
    <property type="match status" value="1"/>
</dbReference>
<dbReference type="Proteomes" id="UP000094025">
    <property type="component" value="Unassembled WGS sequence"/>
</dbReference>
<protein>
    <recommendedName>
        <fullName evidence="1">Cupin type-2 domain-containing protein</fullName>
    </recommendedName>
</protein>
<dbReference type="STRING" id="1472378.AU381_19015"/>
<evidence type="ECO:0000313" key="2">
    <source>
        <dbReference type="EMBL" id="OAP36584.1"/>
    </source>
</evidence>
<dbReference type="RefSeq" id="WP_064243810.1">
    <property type="nucleotide sequence ID" value="NZ_LPUX01000064.1"/>
</dbReference>
<reference evidence="2 3" key="1">
    <citation type="journal article" date="2016" name="Int. J. Syst. Evol. Microbiol.">
        <title>Ensifer glycinis sp. nov., an novel rhizobial species associated with Glycine spp.</title>
        <authorList>
            <person name="Yan H."/>
            <person name="Yan J."/>
            <person name="Sui X.H."/>
            <person name="Wang E.T."/>
            <person name="Chen W.X."/>
            <person name="Zhang X.X."/>
            <person name="Chen W.F."/>
        </authorList>
    </citation>
    <scope>NUCLEOTIDE SEQUENCE [LARGE SCALE GENOMIC DNA]</scope>
    <source>
        <strain evidence="2 3">CCBAU 23380</strain>
    </source>
</reference>
<name>A0A178XN08_9HYPH</name>
<dbReference type="InterPro" id="IPR014710">
    <property type="entry name" value="RmlC-like_jellyroll"/>
</dbReference>
<comment type="caution">
    <text evidence="2">The sequence shown here is derived from an EMBL/GenBank/DDBJ whole genome shotgun (WGS) entry which is preliminary data.</text>
</comment>
<organism evidence="2 3">
    <name type="scientific">Sinorhizobium glycinis</name>
    <dbReference type="NCBI Taxonomy" id="1472378"/>
    <lineage>
        <taxon>Bacteria</taxon>
        <taxon>Pseudomonadati</taxon>
        <taxon>Pseudomonadota</taxon>
        <taxon>Alphaproteobacteria</taxon>
        <taxon>Hyphomicrobiales</taxon>
        <taxon>Rhizobiaceae</taxon>
        <taxon>Sinorhizobium/Ensifer group</taxon>
        <taxon>Sinorhizobium</taxon>
    </lineage>
</organism>
<evidence type="ECO:0000259" key="1">
    <source>
        <dbReference type="Pfam" id="PF07883"/>
    </source>
</evidence>
<dbReference type="OrthoDB" id="6058at2"/>